<organism evidence="2 3">
    <name type="scientific">Fonsecaea monophora</name>
    <dbReference type="NCBI Taxonomy" id="254056"/>
    <lineage>
        <taxon>Eukaryota</taxon>
        <taxon>Fungi</taxon>
        <taxon>Dikarya</taxon>
        <taxon>Ascomycota</taxon>
        <taxon>Pezizomycotina</taxon>
        <taxon>Eurotiomycetes</taxon>
        <taxon>Chaetothyriomycetidae</taxon>
        <taxon>Chaetothyriales</taxon>
        <taxon>Herpotrichiellaceae</taxon>
        <taxon>Fonsecaea</taxon>
    </lineage>
</organism>
<evidence type="ECO:0000256" key="1">
    <source>
        <dbReference type="SAM" id="SignalP"/>
    </source>
</evidence>
<keyword evidence="1" id="KW-0732">Signal</keyword>
<gene>
    <name evidence="2" type="ORF">AYO21_07637</name>
</gene>
<feature type="signal peptide" evidence="1">
    <location>
        <begin position="1"/>
        <end position="16"/>
    </location>
</feature>
<keyword evidence="3" id="KW-1185">Reference proteome</keyword>
<dbReference type="RefSeq" id="XP_022510129.1">
    <property type="nucleotide sequence ID" value="XM_022657591.1"/>
</dbReference>
<name>A0A177F1H7_9EURO</name>
<feature type="chain" id="PRO_5008060821" evidence="1">
    <location>
        <begin position="17"/>
        <end position="193"/>
    </location>
</feature>
<protein>
    <submittedName>
        <fullName evidence="2">Ribonuclease HII</fullName>
    </submittedName>
</protein>
<comment type="caution">
    <text evidence="2">The sequence shown here is derived from an EMBL/GenBank/DDBJ whole genome shotgun (WGS) entry which is preliminary data.</text>
</comment>
<accession>A0A177F1H7</accession>
<evidence type="ECO:0000313" key="3">
    <source>
        <dbReference type="Proteomes" id="UP000077002"/>
    </source>
</evidence>
<reference evidence="2 3" key="1">
    <citation type="submission" date="2016-03" db="EMBL/GenBank/DDBJ databases">
        <title>Draft genome sequence of the Fonsecaea monophora CBS 269.37.</title>
        <authorList>
            <person name="Bombassaro A."/>
            <person name="Vinicius W.A."/>
            <person name="De Hoog S."/>
            <person name="Sun J."/>
            <person name="Souza E.M."/>
            <person name="Raittz R.T."/>
            <person name="Costa F."/>
            <person name="Leao A.C."/>
            <person name="Tadra-Sfeir M.Z."/>
            <person name="Baura V."/>
            <person name="Balsanelli E."/>
            <person name="Pedrosa F.O."/>
            <person name="Moreno L.F."/>
            <person name="Steffens M.B."/>
            <person name="Xi L."/>
            <person name="Bocca A.L."/>
            <person name="Felipe M.S."/>
            <person name="Teixeira M."/>
            <person name="Telles Filho F.Q."/>
            <person name="Azevedo C.M."/>
            <person name="Gomes R."/>
            <person name="Vicente V.A."/>
        </authorList>
    </citation>
    <scope>NUCLEOTIDE SEQUENCE [LARGE SCALE GENOMIC DNA]</scope>
    <source>
        <strain evidence="2 3">CBS 269.37</strain>
    </source>
</reference>
<sequence length="193" mass="20661">MLKVLLFHSTLDLMLSWMYFGSEDDRSVEESDAVDEPEPNADLLSELVAAIVLLVVELPTATPEFDRVVCDWEVIRLIKDELLLGLDGELDNDVVIDPVSPEITVVDAVAETGADTELEPEVGMKPRGVEVEIVMNDVFAVSEASDAVALELCGAEAAELGPSDGAEAEFEDTELTNAEPDAAVIDDPCTVAG</sequence>
<dbReference type="EMBL" id="LVKK01000060">
    <property type="protein sequence ID" value="OAG38177.1"/>
    <property type="molecule type" value="Genomic_DNA"/>
</dbReference>
<proteinExistence type="predicted"/>
<evidence type="ECO:0000313" key="2">
    <source>
        <dbReference type="EMBL" id="OAG38177.1"/>
    </source>
</evidence>
<dbReference type="AlphaFoldDB" id="A0A177F1H7"/>
<dbReference type="Proteomes" id="UP000077002">
    <property type="component" value="Unassembled WGS sequence"/>
</dbReference>
<dbReference type="GeneID" id="34602790"/>